<feature type="transmembrane region" description="Helical" evidence="8">
    <location>
        <begin position="35"/>
        <end position="53"/>
    </location>
</feature>
<evidence type="ECO:0000256" key="7">
    <source>
        <dbReference type="ARBA" id="ARBA00023251"/>
    </source>
</evidence>
<dbReference type="InterPro" id="IPR011701">
    <property type="entry name" value="MFS"/>
</dbReference>
<dbReference type="Gene3D" id="1.20.1250.20">
    <property type="entry name" value="MFS general substrate transporter like domains"/>
    <property type="match status" value="1"/>
</dbReference>
<feature type="transmembrane region" description="Helical" evidence="8">
    <location>
        <begin position="154"/>
        <end position="173"/>
    </location>
</feature>
<feature type="transmembrane region" description="Helical" evidence="8">
    <location>
        <begin position="343"/>
        <end position="368"/>
    </location>
</feature>
<keyword evidence="4 8" id="KW-0812">Transmembrane</keyword>
<feature type="transmembrane region" description="Helical" evidence="8">
    <location>
        <begin position="380"/>
        <end position="406"/>
    </location>
</feature>
<feature type="transmembrane region" description="Helical" evidence="8">
    <location>
        <begin position="214"/>
        <end position="234"/>
    </location>
</feature>
<dbReference type="Gene3D" id="1.20.1720.10">
    <property type="entry name" value="Multidrug resistance protein D"/>
    <property type="match status" value="1"/>
</dbReference>
<feature type="transmembrane region" description="Helical" evidence="8">
    <location>
        <begin position="412"/>
        <end position="432"/>
    </location>
</feature>
<feature type="transmembrane region" description="Helical" evidence="8">
    <location>
        <begin position="319"/>
        <end position="337"/>
    </location>
</feature>
<evidence type="ECO:0000313" key="10">
    <source>
        <dbReference type="EMBL" id="AQU68132.1"/>
    </source>
</evidence>
<name>A0A1U9QV77_STRNV</name>
<dbReference type="EMBL" id="CP018047">
    <property type="protein sequence ID" value="AQU68132.1"/>
    <property type="molecule type" value="Genomic_DNA"/>
</dbReference>
<feature type="domain" description="Major facilitator superfamily (MFS) profile" evidence="9">
    <location>
        <begin position="1"/>
        <end position="436"/>
    </location>
</feature>
<dbReference type="SUPFAM" id="SSF103473">
    <property type="entry name" value="MFS general substrate transporter"/>
    <property type="match status" value="1"/>
</dbReference>
<keyword evidence="6 8" id="KW-0472">Membrane</keyword>
<dbReference type="PANTHER" id="PTHR42718:SF46">
    <property type="entry name" value="BLR6921 PROTEIN"/>
    <property type="match status" value="1"/>
</dbReference>
<feature type="transmembrane region" description="Helical" evidence="8">
    <location>
        <begin position="289"/>
        <end position="307"/>
    </location>
</feature>
<dbReference type="InterPro" id="IPR036259">
    <property type="entry name" value="MFS_trans_sf"/>
</dbReference>
<feature type="transmembrane region" description="Helical" evidence="8">
    <location>
        <begin position="185"/>
        <end position="208"/>
    </location>
</feature>
<evidence type="ECO:0000256" key="8">
    <source>
        <dbReference type="SAM" id="Phobius"/>
    </source>
</evidence>
<keyword evidence="11" id="KW-1185">Reference proteome</keyword>
<feature type="transmembrane region" description="Helical" evidence="8">
    <location>
        <begin position="127"/>
        <end position="148"/>
    </location>
</feature>
<evidence type="ECO:0000256" key="2">
    <source>
        <dbReference type="ARBA" id="ARBA00022448"/>
    </source>
</evidence>
<dbReference type="KEGG" id="snw:BBN63_19840"/>
<dbReference type="GO" id="GO:0005886">
    <property type="term" value="C:plasma membrane"/>
    <property type="evidence" value="ECO:0007669"/>
    <property type="project" value="UniProtKB-SubCell"/>
</dbReference>
<evidence type="ECO:0000256" key="1">
    <source>
        <dbReference type="ARBA" id="ARBA00004651"/>
    </source>
</evidence>
<evidence type="ECO:0000259" key="9">
    <source>
        <dbReference type="PROSITE" id="PS50850"/>
    </source>
</evidence>
<keyword evidence="5 8" id="KW-1133">Transmembrane helix</keyword>
<dbReference type="CDD" id="cd17321">
    <property type="entry name" value="MFS_MMR_MDR_like"/>
    <property type="match status" value="1"/>
</dbReference>
<feature type="transmembrane region" description="Helical" evidence="8">
    <location>
        <begin position="254"/>
        <end position="277"/>
    </location>
</feature>
<keyword evidence="3" id="KW-1003">Cell membrane</keyword>
<evidence type="ECO:0000256" key="6">
    <source>
        <dbReference type="ARBA" id="ARBA00023136"/>
    </source>
</evidence>
<evidence type="ECO:0000256" key="3">
    <source>
        <dbReference type="ARBA" id="ARBA00022475"/>
    </source>
</evidence>
<dbReference type="GO" id="GO:0046677">
    <property type="term" value="P:response to antibiotic"/>
    <property type="evidence" value="ECO:0007669"/>
    <property type="project" value="UniProtKB-KW"/>
</dbReference>
<feature type="transmembrane region" description="Helical" evidence="8">
    <location>
        <begin position="94"/>
        <end position="115"/>
    </location>
</feature>
<comment type="subcellular location">
    <subcellularLocation>
        <location evidence="1">Cell membrane</location>
        <topology evidence="1">Multi-pass membrane protein</topology>
    </subcellularLocation>
</comment>
<organism evidence="10 11">
    <name type="scientific">Streptomyces niveus</name>
    <name type="common">Streptomyces spheroides</name>
    <dbReference type="NCBI Taxonomy" id="193462"/>
    <lineage>
        <taxon>Bacteria</taxon>
        <taxon>Bacillati</taxon>
        <taxon>Actinomycetota</taxon>
        <taxon>Actinomycetes</taxon>
        <taxon>Kitasatosporales</taxon>
        <taxon>Streptomycetaceae</taxon>
        <taxon>Streptomyces</taxon>
    </lineage>
</organism>
<accession>A0A1U9QV77</accession>
<dbReference type="InterPro" id="IPR020846">
    <property type="entry name" value="MFS_dom"/>
</dbReference>
<keyword evidence="2" id="KW-0813">Transport</keyword>
<sequence length="437" mass="46094">MIFSGVILLDGLDISMIVVAVPEIQRELGMTTATAQWLVSAYILAFGSFLLLGGRVADLFGRRRVLVVSMAAFAVVSLFGALADDGTLLIVSRFVKGMAAGFAAPAAMSLLTTTFREGPQRNKAFGIFNVFEASGYSSGLLVGGLLAGLNWRSIFVLPIPLSVLLLIGALRFLPPDPPRTARPRLDIGGAVTLLAGMLLLVFTVVSAADAGWSSWRTLGGIALSGLLLAGFVAIERAVKEPLIRLGIFRNRGLVTANISIALLYGGAMGFQFVLALYLQDLQGWRPWQMALVLLPAGLMVVVIGPKLGALMNRFGVRRVLMAGLVAFLPCYLLFLRIGPEPDLWTVLLPASLLWGVGFALSIATLMVAGTSGVPDEEQGLAAGMLNSSLQVGGAVGLAVVTAAIMPGNELSMLRPGLVVILAFGVLTILAQLPRKRN</sequence>
<dbReference type="PROSITE" id="PS00216">
    <property type="entry name" value="SUGAR_TRANSPORT_1"/>
    <property type="match status" value="1"/>
</dbReference>
<dbReference type="AlphaFoldDB" id="A0A1U9QV77"/>
<evidence type="ECO:0000313" key="11">
    <source>
        <dbReference type="Proteomes" id="UP000189677"/>
    </source>
</evidence>
<gene>
    <name evidence="10" type="ORF">BBN63_19840</name>
</gene>
<proteinExistence type="predicted"/>
<keyword evidence="7" id="KW-0046">Antibiotic resistance</keyword>
<reference evidence="10 11" key="1">
    <citation type="submission" date="2016-11" db="EMBL/GenBank/DDBJ databases">
        <title>Complete genome sequence of Streptomyces niveus SCSIO 3406.</title>
        <authorList>
            <person name="Zhu Q."/>
            <person name="Cheng W."/>
            <person name="Song Y."/>
            <person name="Li Q."/>
            <person name="Ju J."/>
        </authorList>
    </citation>
    <scope>NUCLEOTIDE SEQUENCE [LARGE SCALE GENOMIC DNA]</scope>
    <source>
        <strain evidence="10 11">SCSIO 3406</strain>
    </source>
</reference>
<evidence type="ECO:0000256" key="5">
    <source>
        <dbReference type="ARBA" id="ARBA00022989"/>
    </source>
</evidence>
<feature type="transmembrane region" description="Helical" evidence="8">
    <location>
        <begin position="65"/>
        <end position="82"/>
    </location>
</feature>
<dbReference type="Proteomes" id="UP000189677">
    <property type="component" value="Chromosome"/>
</dbReference>
<dbReference type="PANTHER" id="PTHR42718">
    <property type="entry name" value="MAJOR FACILITATOR SUPERFAMILY MULTIDRUG TRANSPORTER MFSC"/>
    <property type="match status" value="1"/>
</dbReference>
<dbReference type="Pfam" id="PF07690">
    <property type="entry name" value="MFS_1"/>
    <property type="match status" value="1"/>
</dbReference>
<dbReference type="PROSITE" id="PS50850">
    <property type="entry name" value="MFS"/>
    <property type="match status" value="1"/>
</dbReference>
<dbReference type="InterPro" id="IPR005829">
    <property type="entry name" value="Sugar_transporter_CS"/>
</dbReference>
<protein>
    <submittedName>
        <fullName evidence="10">MFS transporter</fullName>
    </submittedName>
</protein>
<evidence type="ECO:0000256" key="4">
    <source>
        <dbReference type="ARBA" id="ARBA00022692"/>
    </source>
</evidence>
<dbReference type="GO" id="GO:0022857">
    <property type="term" value="F:transmembrane transporter activity"/>
    <property type="evidence" value="ECO:0007669"/>
    <property type="project" value="InterPro"/>
</dbReference>